<gene>
    <name evidence="3" type="ORF">FPZ12_008785</name>
</gene>
<dbReference type="OrthoDB" id="4482242at2"/>
<name>A0A5N0VB61_9PSEU</name>
<dbReference type="Proteomes" id="UP000319769">
    <property type="component" value="Unassembled WGS sequence"/>
</dbReference>
<evidence type="ECO:0000256" key="1">
    <source>
        <dbReference type="SAM" id="Phobius"/>
    </source>
</evidence>
<keyword evidence="1" id="KW-1133">Transmembrane helix</keyword>
<organism evidence="3 4">
    <name type="scientific">Amycolatopsis acidicola</name>
    <dbReference type="NCBI Taxonomy" id="2596893"/>
    <lineage>
        <taxon>Bacteria</taxon>
        <taxon>Bacillati</taxon>
        <taxon>Actinomycetota</taxon>
        <taxon>Actinomycetes</taxon>
        <taxon>Pseudonocardiales</taxon>
        <taxon>Pseudonocardiaceae</taxon>
        <taxon>Amycolatopsis</taxon>
    </lineage>
</organism>
<reference evidence="3" key="1">
    <citation type="submission" date="2019-09" db="EMBL/GenBank/DDBJ databases">
        <authorList>
            <person name="Teo W.F.A."/>
            <person name="Duangmal K."/>
        </authorList>
    </citation>
    <scope>NUCLEOTIDE SEQUENCE [LARGE SCALE GENOMIC DNA]</scope>
    <source>
        <strain evidence="3">K81G1</strain>
    </source>
</reference>
<keyword evidence="1" id="KW-0472">Membrane</keyword>
<keyword evidence="4" id="KW-1185">Reference proteome</keyword>
<dbReference type="AlphaFoldDB" id="A0A5N0VB61"/>
<feature type="transmembrane region" description="Helical" evidence="1">
    <location>
        <begin position="21"/>
        <end position="45"/>
    </location>
</feature>
<dbReference type="InterPro" id="IPR055568">
    <property type="entry name" value="DUF7144"/>
</dbReference>
<evidence type="ECO:0000313" key="4">
    <source>
        <dbReference type="Proteomes" id="UP000319769"/>
    </source>
</evidence>
<sequence length="139" mass="14828">MTQQTHDAPGVTTGRRETTSGWLMFGGTILVLAGLFNVVLGVVGLVKSTYYVMGPQGLLVFDLTAWSWIHLIVGLFAAGTGAALFFEATWARVVAVLLAGFNALAQLVFLSANPLWCTIIIALDILVIWAVLAHGNTEP</sequence>
<protein>
    <recommendedName>
        <fullName evidence="2">DUF7144 domain-containing protein</fullName>
    </recommendedName>
</protein>
<comment type="caution">
    <text evidence="3">The sequence shown here is derived from an EMBL/GenBank/DDBJ whole genome shotgun (WGS) entry which is preliminary data.</text>
</comment>
<dbReference type="EMBL" id="VMNW02000009">
    <property type="protein sequence ID" value="KAA9163596.1"/>
    <property type="molecule type" value="Genomic_DNA"/>
</dbReference>
<dbReference type="RefSeq" id="WP_144748331.1">
    <property type="nucleotide sequence ID" value="NZ_VMNW02000009.1"/>
</dbReference>
<dbReference type="Pfam" id="PF23636">
    <property type="entry name" value="DUF7144"/>
    <property type="match status" value="1"/>
</dbReference>
<proteinExistence type="predicted"/>
<feature type="transmembrane region" description="Helical" evidence="1">
    <location>
        <begin position="65"/>
        <end position="86"/>
    </location>
</feature>
<accession>A0A5N0VB61</accession>
<evidence type="ECO:0000259" key="2">
    <source>
        <dbReference type="Pfam" id="PF23636"/>
    </source>
</evidence>
<keyword evidence="1" id="KW-0812">Transmembrane</keyword>
<evidence type="ECO:0000313" key="3">
    <source>
        <dbReference type="EMBL" id="KAA9163596.1"/>
    </source>
</evidence>
<feature type="transmembrane region" description="Helical" evidence="1">
    <location>
        <begin position="115"/>
        <end position="133"/>
    </location>
</feature>
<feature type="transmembrane region" description="Helical" evidence="1">
    <location>
        <begin position="93"/>
        <end position="109"/>
    </location>
</feature>
<feature type="domain" description="DUF7144" evidence="2">
    <location>
        <begin position="22"/>
        <end position="135"/>
    </location>
</feature>